<sequence>MNKRKKKLKIINQDEGAMVLDKSRGIYFQVNATGVLMLEGLSKGMTVKELALELEKTFFLDKKQAEIDVNQFMDLLKEMKLA</sequence>
<dbReference type="RefSeq" id="WP_068163395.1">
    <property type="nucleotide sequence ID" value="NZ_JXJX01000009.1"/>
</dbReference>
<dbReference type="Proteomes" id="UP000242246">
    <property type="component" value="Unassembled WGS sequence"/>
</dbReference>
<dbReference type="Gene3D" id="1.10.10.1150">
    <property type="entry name" value="Coenzyme PQQ synthesis protein D (PqqD)"/>
    <property type="match status" value="1"/>
</dbReference>
<evidence type="ECO:0000313" key="2">
    <source>
        <dbReference type="Proteomes" id="UP000242246"/>
    </source>
</evidence>
<dbReference type="STRING" id="1348632.GCA_001591745_01328"/>
<dbReference type="OrthoDB" id="2236584at2"/>
<accession>A0A2A5RYD9</accession>
<dbReference type="EMBL" id="JXJX01000009">
    <property type="protein sequence ID" value="PCS06249.1"/>
    <property type="molecule type" value="Genomic_DNA"/>
</dbReference>
<dbReference type="InterPro" id="IPR008792">
    <property type="entry name" value="PQQD"/>
</dbReference>
<gene>
    <name evidence="1" type="ORF">RU87_GL001770</name>
</gene>
<reference evidence="1 2" key="1">
    <citation type="submission" date="2014-12" db="EMBL/GenBank/DDBJ databases">
        <title>Draft genome sequences of 10 type strains of Lactococcus.</title>
        <authorList>
            <person name="Sun Z."/>
            <person name="Zhong Z."/>
            <person name="Liu W."/>
            <person name="Zhang W."/>
            <person name="Zhang H."/>
        </authorList>
    </citation>
    <scope>NUCLEOTIDE SEQUENCE [LARGE SCALE GENOMIC DNA]</scope>
    <source>
        <strain evidence="1 2">DSM 20686</strain>
    </source>
</reference>
<organism evidence="1 2">
    <name type="scientific">Pseudolactococcus plantarum</name>
    <dbReference type="NCBI Taxonomy" id="1365"/>
    <lineage>
        <taxon>Bacteria</taxon>
        <taxon>Bacillati</taxon>
        <taxon>Bacillota</taxon>
        <taxon>Bacilli</taxon>
        <taxon>Lactobacillales</taxon>
        <taxon>Streptococcaceae</taxon>
        <taxon>Pseudolactococcus</taxon>
    </lineage>
</organism>
<dbReference type="InterPro" id="IPR041881">
    <property type="entry name" value="PqqD_sf"/>
</dbReference>
<name>A0A2A5RYD9_9LACT</name>
<evidence type="ECO:0000313" key="1">
    <source>
        <dbReference type="EMBL" id="PCS06249.1"/>
    </source>
</evidence>
<dbReference type="AlphaFoldDB" id="A0A2A5RYD9"/>
<proteinExistence type="predicted"/>
<keyword evidence="2" id="KW-1185">Reference proteome</keyword>
<comment type="caution">
    <text evidence="1">The sequence shown here is derived from an EMBL/GenBank/DDBJ whole genome shotgun (WGS) entry which is preliminary data.</text>
</comment>
<protein>
    <submittedName>
        <fullName evidence="1">Coenzyme PQQ synthesis protein D (PqqD)</fullName>
    </submittedName>
</protein>
<dbReference type="Pfam" id="PF05402">
    <property type="entry name" value="PqqD"/>
    <property type="match status" value="1"/>
</dbReference>